<dbReference type="InParanoid" id="A0A067MNI0"/>
<evidence type="ECO:0000313" key="4">
    <source>
        <dbReference type="Proteomes" id="UP000027195"/>
    </source>
</evidence>
<keyword evidence="2" id="KW-1133">Transmembrane helix</keyword>
<feature type="transmembrane region" description="Helical" evidence="2">
    <location>
        <begin position="280"/>
        <end position="300"/>
    </location>
</feature>
<dbReference type="Proteomes" id="UP000027195">
    <property type="component" value="Unassembled WGS sequence"/>
</dbReference>
<protein>
    <submittedName>
        <fullName evidence="3">Uncharacterized protein</fullName>
    </submittedName>
</protein>
<proteinExistence type="predicted"/>
<dbReference type="HOGENOM" id="CLU_706084_0_0_1"/>
<dbReference type="EMBL" id="KL198025">
    <property type="protein sequence ID" value="KDQ17114.1"/>
    <property type="molecule type" value="Genomic_DNA"/>
</dbReference>
<keyword evidence="4" id="KW-1185">Reference proteome</keyword>
<reference evidence="4" key="1">
    <citation type="journal article" date="2014" name="Proc. Natl. Acad. Sci. U.S.A.">
        <title>Extensive sampling of basidiomycete genomes demonstrates inadequacy of the white-rot/brown-rot paradigm for wood decay fungi.</title>
        <authorList>
            <person name="Riley R."/>
            <person name="Salamov A.A."/>
            <person name="Brown D.W."/>
            <person name="Nagy L.G."/>
            <person name="Floudas D."/>
            <person name="Held B.W."/>
            <person name="Levasseur A."/>
            <person name="Lombard V."/>
            <person name="Morin E."/>
            <person name="Otillar R."/>
            <person name="Lindquist E.A."/>
            <person name="Sun H."/>
            <person name="LaButti K.M."/>
            <person name="Schmutz J."/>
            <person name="Jabbour D."/>
            <person name="Luo H."/>
            <person name="Baker S.E."/>
            <person name="Pisabarro A.G."/>
            <person name="Walton J.D."/>
            <person name="Blanchette R.A."/>
            <person name="Henrissat B."/>
            <person name="Martin F."/>
            <person name="Cullen D."/>
            <person name="Hibbett D.S."/>
            <person name="Grigoriev I.V."/>
        </authorList>
    </citation>
    <scope>NUCLEOTIDE SEQUENCE [LARGE SCALE GENOMIC DNA]</scope>
    <source>
        <strain evidence="4">FD-172 SS1</strain>
    </source>
</reference>
<dbReference type="InterPro" id="IPR038872">
    <property type="entry name" value="Put_GTT3"/>
</dbReference>
<evidence type="ECO:0000313" key="3">
    <source>
        <dbReference type="EMBL" id="KDQ17114.1"/>
    </source>
</evidence>
<evidence type="ECO:0000256" key="1">
    <source>
        <dbReference type="SAM" id="MobiDB-lite"/>
    </source>
</evidence>
<evidence type="ECO:0000256" key="2">
    <source>
        <dbReference type="SAM" id="Phobius"/>
    </source>
</evidence>
<feature type="transmembrane region" description="Helical" evidence="2">
    <location>
        <begin position="223"/>
        <end position="244"/>
    </location>
</feature>
<keyword evidence="2" id="KW-0472">Membrane</keyword>
<feature type="region of interest" description="Disordered" evidence="1">
    <location>
        <begin position="64"/>
        <end position="123"/>
    </location>
</feature>
<sequence>MAPINTRTFTGTLPNKKKADLQDISKALSIPSDGLTREEMIKNIKTHLDDNPALQDSTQFSGLYARKSSRKPSAPPESKDVDSSGEEIMLPSSRLPLPRKQSLRKKPLSSRGTDAVPSVPAPYSNLARDDVFASVEKIPRTPAPAHSKSYIAPPASAGPATADEAEEDDEEAEEEMQEGEFDFVPAVAETIAAAVEPVIAAAEMQRSELVTDGERTLAKTRQFLSNSFNIATLTVLVELFYLIYSVVPWEHYTLQTPVRSAPFLIPYHPLVALNNTLITLFWWAIPTLIVPHLVGTLVVFSPAQGRDIDPLSVGIARIACACAGRWGVQDIYLEQKWRILGAAVSVAFALAEAVSKGKIGRTPYQAYGAGQEKAMYGSETPY</sequence>
<dbReference type="GO" id="GO:0016020">
    <property type="term" value="C:membrane"/>
    <property type="evidence" value="ECO:0007669"/>
    <property type="project" value="TreeGrafter"/>
</dbReference>
<feature type="compositionally biased region" description="Acidic residues" evidence="1">
    <location>
        <begin position="163"/>
        <end position="178"/>
    </location>
</feature>
<dbReference type="PANTHER" id="PTHR41807:SF1">
    <property type="entry name" value="GLUTATHIONE TRANSFERASE 3"/>
    <property type="match status" value="1"/>
</dbReference>
<dbReference type="OrthoDB" id="5569309at2759"/>
<dbReference type="PANTHER" id="PTHR41807">
    <property type="entry name" value="GLUTATHIONE TRANSFERASE 3"/>
    <property type="match status" value="1"/>
</dbReference>
<accession>A0A067MNI0</accession>
<name>A0A067MNI0_BOTB1</name>
<gene>
    <name evidence="3" type="ORF">BOTBODRAFT_172699</name>
</gene>
<feature type="region of interest" description="Disordered" evidence="1">
    <location>
        <begin position="143"/>
        <end position="178"/>
    </location>
</feature>
<dbReference type="AlphaFoldDB" id="A0A067MNI0"/>
<organism evidence="3 4">
    <name type="scientific">Botryobasidium botryosum (strain FD-172 SS1)</name>
    <dbReference type="NCBI Taxonomy" id="930990"/>
    <lineage>
        <taxon>Eukaryota</taxon>
        <taxon>Fungi</taxon>
        <taxon>Dikarya</taxon>
        <taxon>Basidiomycota</taxon>
        <taxon>Agaricomycotina</taxon>
        <taxon>Agaricomycetes</taxon>
        <taxon>Cantharellales</taxon>
        <taxon>Botryobasidiaceae</taxon>
        <taxon>Botryobasidium</taxon>
    </lineage>
</organism>
<dbReference type="STRING" id="930990.A0A067MNI0"/>
<keyword evidence="2" id="KW-0812">Transmembrane</keyword>